<sequence length="298" mass="32686">MKTKFPKQNFRFYSILAVSLIGIMSLSGYMLAEAKSPVVTGLKLEGAPDSVVFIADPHLQEKNLDHIRNAIGIINKMNPSVVLIGGDFVNGDEEDFSLHDVWKEIDAPVYAVLGNHDYQSGIHGINGQYKMLDVAIKANTTVEGYDVSALRDENTNLEFASGLEARLEESGVNVLKNEYVIINAGGKELMIVGLDDGWAGLSNPPELPETDAYTIYMIHEPECRADWDADLILSGHTHGGQFAPPFIQLLNDNGILELSGYFDSGTPLYITRGIGSSSLFGIELRYQSQPEIVVINPR</sequence>
<dbReference type="SUPFAM" id="SSF56300">
    <property type="entry name" value="Metallo-dependent phosphatases"/>
    <property type="match status" value="1"/>
</dbReference>
<dbReference type="GO" id="GO:0008758">
    <property type="term" value="F:UDP-2,3-diacylglucosamine hydrolase activity"/>
    <property type="evidence" value="ECO:0007669"/>
    <property type="project" value="TreeGrafter"/>
</dbReference>
<keyword evidence="3" id="KW-1133">Transmembrane helix</keyword>
<dbReference type="RefSeq" id="WP_317135898.1">
    <property type="nucleotide sequence ID" value="NZ_CP043875.1"/>
</dbReference>
<evidence type="ECO:0000256" key="3">
    <source>
        <dbReference type="SAM" id="Phobius"/>
    </source>
</evidence>
<organism evidence="5 6">
    <name type="scientific">Methanochimaera problematica</name>
    <dbReference type="NCBI Taxonomy" id="2609417"/>
    <lineage>
        <taxon>Archaea</taxon>
        <taxon>Methanobacteriati</taxon>
        <taxon>Methanobacteriota</taxon>
        <taxon>Stenosarchaea group</taxon>
        <taxon>Methanomicrobia</taxon>
        <taxon>Methanomicrobiales</taxon>
        <taxon>Methanomicrobiaceae</taxon>
        <taxon>Methanochimaera</taxon>
    </lineage>
</organism>
<protein>
    <submittedName>
        <fullName evidence="5">Metallophosphoesterase</fullName>
    </submittedName>
</protein>
<dbReference type="EMBL" id="CP043875">
    <property type="protein sequence ID" value="WOF16480.1"/>
    <property type="molecule type" value="Genomic_DNA"/>
</dbReference>
<keyword evidence="3" id="KW-0812">Transmembrane</keyword>
<accession>A0AA97FBN8</accession>
<evidence type="ECO:0000259" key="4">
    <source>
        <dbReference type="Pfam" id="PF00149"/>
    </source>
</evidence>
<dbReference type="Gene3D" id="3.60.21.10">
    <property type="match status" value="1"/>
</dbReference>
<dbReference type="AlphaFoldDB" id="A0AA97FBN8"/>
<dbReference type="PANTHER" id="PTHR31302:SF31">
    <property type="entry name" value="PHOSPHODIESTERASE YAEI"/>
    <property type="match status" value="1"/>
</dbReference>
<gene>
    <name evidence="5" type="ORF">F1737_07080</name>
</gene>
<dbReference type="GO" id="GO:0009245">
    <property type="term" value="P:lipid A biosynthetic process"/>
    <property type="evidence" value="ECO:0007669"/>
    <property type="project" value="TreeGrafter"/>
</dbReference>
<dbReference type="InterPro" id="IPR029052">
    <property type="entry name" value="Metallo-depent_PP-like"/>
</dbReference>
<proteinExistence type="predicted"/>
<dbReference type="GeneID" id="85229921"/>
<keyword evidence="1" id="KW-0479">Metal-binding</keyword>
<keyword evidence="3" id="KW-0472">Membrane</keyword>
<dbReference type="GO" id="GO:0016020">
    <property type="term" value="C:membrane"/>
    <property type="evidence" value="ECO:0007669"/>
    <property type="project" value="GOC"/>
</dbReference>
<keyword evidence="2" id="KW-0378">Hydrolase</keyword>
<keyword evidence="6" id="KW-1185">Reference proteome</keyword>
<dbReference type="InterPro" id="IPR004843">
    <property type="entry name" value="Calcineurin-like_PHP"/>
</dbReference>
<feature type="transmembrane region" description="Helical" evidence="3">
    <location>
        <begin position="12"/>
        <end position="32"/>
    </location>
</feature>
<dbReference type="Pfam" id="PF00149">
    <property type="entry name" value="Metallophos"/>
    <property type="match status" value="1"/>
</dbReference>
<dbReference type="GO" id="GO:0046872">
    <property type="term" value="F:metal ion binding"/>
    <property type="evidence" value="ECO:0007669"/>
    <property type="project" value="UniProtKB-KW"/>
</dbReference>
<dbReference type="InterPro" id="IPR051158">
    <property type="entry name" value="Metallophosphoesterase_sf"/>
</dbReference>
<evidence type="ECO:0000256" key="1">
    <source>
        <dbReference type="ARBA" id="ARBA00022723"/>
    </source>
</evidence>
<feature type="domain" description="Calcineurin-like phosphoesterase" evidence="4">
    <location>
        <begin position="51"/>
        <end position="239"/>
    </location>
</feature>
<dbReference type="PANTHER" id="PTHR31302">
    <property type="entry name" value="TRANSMEMBRANE PROTEIN WITH METALLOPHOSPHOESTERASE DOMAIN-RELATED"/>
    <property type="match status" value="1"/>
</dbReference>
<evidence type="ECO:0000256" key="2">
    <source>
        <dbReference type="ARBA" id="ARBA00022801"/>
    </source>
</evidence>
<dbReference type="KEGG" id="mefw:F1737_07080"/>
<name>A0AA97FBN8_9EURY</name>
<dbReference type="Proteomes" id="UP001301797">
    <property type="component" value="Chromosome"/>
</dbReference>
<evidence type="ECO:0000313" key="5">
    <source>
        <dbReference type="EMBL" id="WOF16480.1"/>
    </source>
</evidence>
<evidence type="ECO:0000313" key="6">
    <source>
        <dbReference type="Proteomes" id="UP001301797"/>
    </source>
</evidence>
<reference evidence="5 6" key="1">
    <citation type="submission" date="2019-09" db="EMBL/GenBank/DDBJ databases">
        <title>The complete genome of Methanoplanus sp. FWC-SCC4.</title>
        <authorList>
            <person name="Chen S.-C."/>
            <person name="Zhou Y.-Z."/>
            <person name="Lai M.-C."/>
        </authorList>
    </citation>
    <scope>NUCLEOTIDE SEQUENCE [LARGE SCALE GENOMIC DNA]</scope>
    <source>
        <strain evidence="5 6">FWC-SCC4</strain>
    </source>
</reference>